<feature type="non-terminal residue" evidence="1">
    <location>
        <position position="350"/>
    </location>
</feature>
<keyword evidence="2" id="KW-1185">Reference proteome</keyword>
<sequence length="350" mass="39807">NRKWGKNDFITFAGVIAARLHYIRASYKWTKNETRVANYLTEEITAMNASSVYKEFLKKLLLNSNSLIQLFKDNDVDENLNRNSSEGDEFLMKSVIIHLIILHASIPNNASPLAAYLHQLQACRNDFILTSPSDVEGVVMNAVASVRNSDEGSGDGVTRYQCKCGEKFFVFDCWNFGKPKERPSISGKCINCKRVIGYGSIEGEYSRLDRSLIKSVPINHESGYIVEQISTEKTQNVRMMTPQAYRILHLFVHALLGASVPSSIASEFFAKNGNNAGDTMEHCLRNIRNDWRVLKEIFNCNNEQLALILHSIIFSMTENPSLDEWKLDTPEKREEWENKFSIDLNFSVSN</sequence>
<organism evidence="1 2">
    <name type="scientific">Racocetra persica</name>
    <dbReference type="NCBI Taxonomy" id="160502"/>
    <lineage>
        <taxon>Eukaryota</taxon>
        <taxon>Fungi</taxon>
        <taxon>Fungi incertae sedis</taxon>
        <taxon>Mucoromycota</taxon>
        <taxon>Glomeromycotina</taxon>
        <taxon>Glomeromycetes</taxon>
        <taxon>Diversisporales</taxon>
        <taxon>Gigasporaceae</taxon>
        <taxon>Racocetra</taxon>
    </lineage>
</organism>
<reference evidence="1" key="1">
    <citation type="submission" date="2021-06" db="EMBL/GenBank/DDBJ databases">
        <authorList>
            <person name="Kallberg Y."/>
            <person name="Tangrot J."/>
            <person name="Rosling A."/>
        </authorList>
    </citation>
    <scope>NUCLEOTIDE SEQUENCE</scope>
    <source>
        <strain evidence="1">MA461A</strain>
    </source>
</reference>
<comment type="caution">
    <text evidence="1">The sequence shown here is derived from an EMBL/GenBank/DDBJ whole genome shotgun (WGS) entry which is preliminary data.</text>
</comment>
<evidence type="ECO:0000313" key="1">
    <source>
        <dbReference type="EMBL" id="CAG8814456.1"/>
    </source>
</evidence>
<name>A0ACA9RY36_9GLOM</name>
<dbReference type="Proteomes" id="UP000789920">
    <property type="component" value="Unassembled WGS sequence"/>
</dbReference>
<gene>
    <name evidence="1" type="ORF">RPERSI_LOCUS23990</name>
</gene>
<proteinExistence type="predicted"/>
<accession>A0ACA9RY36</accession>
<protein>
    <submittedName>
        <fullName evidence="1">22693_t:CDS:1</fullName>
    </submittedName>
</protein>
<dbReference type="EMBL" id="CAJVQC010076150">
    <property type="protein sequence ID" value="CAG8814456.1"/>
    <property type="molecule type" value="Genomic_DNA"/>
</dbReference>
<feature type="non-terminal residue" evidence="1">
    <location>
        <position position="1"/>
    </location>
</feature>
<evidence type="ECO:0000313" key="2">
    <source>
        <dbReference type="Proteomes" id="UP000789920"/>
    </source>
</evidence>